<feature type="domain" description="Peptidase S1" evidence="6">
    <location>
        <begin position="1"/>
        <end position="182"/>
    </location>
</feature>
<dbReference type="Pfam" id="PF00089">
    <property type="entry name" value="Trypsin"/>
    <property type="match status" value="1"/>
</dbReference>
<keyword evidence="8" id="KW-1185">Reference proteome</keyword>
<evidence type="ECO:0000256" key="5">
    <source>
        <dbReference type="ARBA" id="ARBA00024195"/>
    </source>
</evidence>
<dbReference type="SUPFAM" id="SSF50494">
    <property type="entry name" value="Trypsin-like serine proteases"/>
    <property type="match status" value="1"/>
</dbReference>
<dbReference type="EMBL" id="JARQWQ010000004">
    <property type="protein sequence ID" value="KAK2572356.1"/>
    <property type="molecule type" value="Genomic_DNA"/>
</dbReference>
<dbReference type="FunFam" id="2.40.10.10:FF:000002">
    <property type="entry name" value="Transmembrane protease serine"/>
    <property type="match status" value="1"/>
</dbReference>
<evidence type="ECO:0000313" key="7">
    <source>
        <dbReference type="EMBL" id="KAK2572356.1"/>
    </source>
</evidence>
<evidence type="ECO:0000256" key="3">
    <source>
        <dbReference type="ARBA" id="ARBA00022825"/>
    </source>
</evidence>
<evidence type="ECO:0000313" key="8">
    <source>
        <dbReference type="Proteomes" id="UP001249851"/>
    </source>
</evidence>
<comment type="similarity">
    <text evidence="5">Belongs to the peptidase S1 family. CLIP subfamily.</text>
</comment>
<dbReference type="PRINTS" id="PR00722">
    <property type="entry name" value="CHYMOTRYPSIN"/>
</dbReference>
<evidence type="ECO:0000256" key="1">
    <source>
        <dbReference type="ARBA" id="ARBA00022670"/>
    </source>
</evidence>
<keyword evidence="2" id="KW-0378">Hydrolase</keyword>
<evidence type="ECO:0000259" key="6">
    <source>
        <dbReference type="PROSITE" id="PS50240"/>
    </source>
</evidence>
<name>A0AAD9VFB1_ACRCE</name>
<dbReference type="PROSITE" id="PS50240">
    <property type="entry name" value="TRYPSIN_DOM"/>
    <property type="match status" value="1"/>
</dbReference>
<dbReference type="AlphaFoldDB" id="A0AAD9VFB1"/>
<sequence>MGAHRNYTRLIGTEQDFGIKRIYVHSEYNSITRYNFDIALIRLNRPAMIKRGVSPVCLPDDNIIFPESSECWITGWGRLSPGGNSPEELQQAKVPLVSKENCILNGSYSADQITNEMLCARLPEGGTDACQGDSGGPLGCEDNGNWYILGDTSWGYSCALPKFYGIYGNVRVLKEWLYHIMAHPQP</sequence>
<reference evidence="7" key="2">
    <citation type="journal article" date="2023" name="Science">
        <title>Genomic signatures of disease resistance in endangered staghorn corals.</title>
        <authorList>
            <person name="Vollmer S.V."/>
            <person name="Selwyn J.D."/>
            <person name="Despard B.A."/>
            <person name="Roesel C.L."/>
        </authorList>
    </citation>
    <scope>NUCLEOTIDE SEQUENCE</scope>
    <source>
        <strain evidence="7">K2</strain>
    </source>
</reference>
<accession>A0AAD9VFB1</accession>
<dbReference type="InterPro" id="IPR043504">
    <property type="entry name" value="Peptidase_S1_PA_chymotrypsin"/>
</dbReference>
<proteinExistence type="inferred from homology"/>
<dbReference type="PANTHER" id="PTHR24264">
    <property type="entry name" value="TRYPSIN-RELATED"/>
    <property type="match status" value="1"/>
</dbReference>
<dbReference type="SMART" id="SM00020">
    <property type="entry name" value="Tryp_SPc"/>
    <property type="match status" value="1"/>
</dbReference>
<dbReference type="InterPro" id="IPR009003">
    <property type="entry name" value="Peptidase_S1_PA"/>
</dbReference>
<dbReference type="Proteomes" id="UP001249851">
    <property type="component" value="Unassembled WGS sequence"/>
</dbReference>
<dbReference type="CDD" id="cd00190">
    <property type="entry name" value="Tryp_SPc"/>
    <property type="match status" value="1"/>
</dbReference>
<protein>
    <submittedName>
        <fullName evidence="7">CUB and peptidase domain-containing protein 1</fullName>
    </submittedName>
</protein>
<keyword evidence="3" id="KW-0720">Serine protease</keyword>
<dbReference type="PANTHER" id="PTHR24264:SF54">
    <property type="entry name" value="PEPTIDASE S1 DOMAIN-CONTAINING PROTEIN"/>
    <property type="match status" value="1"/>
</dbReference>
<dbReference type="InterPro" id="IPR001254">
    <property type="entry name" value="Trypsin_dom"/>
</dbReference>
<evidence type="ECO:0000256" key="4">
    <source>
        <dbReference type="ARBA" id="ARBA00023157"/>
    </source>
</evidence>
<gene>
    <name evidence="7" type="ORF">P5673_002589</name>
</gene>
<organism evidence="7 8">
    <name type="scientific">Acropora cervicornis</name>
    <name type="common">Staghorn coral</name>
    <dbReference type="NCBI Taxonomy" id="6130"/>
    <lineage>
        <taxon>Eukaryota</taxon>
        <taxon>Metazoa</taxon>
        <taxon>Cnidaria</taxon>
        <taxon>Anthozoa</taxon>
        <taxon>Hexacorallia</taxon>
        <taxon>Scleractinia</taxon>
        <taxon>Astrocoeniina</taxon>
        <taxon>Acroporidae</taxon>
        <taxon>Acropora</taxon>
    </lineage>
</organism>
<keyword evidence="4" id="KW-1015">Disulfide bond</keyword>
<dbReference type="GO" id="GO:0004252">
    <property type="term" value="F:serine-type endopeptidase activity"/>
    <property type="evidence" value="ECO:0007669"/>
    <property type="project" value="InterPro"/>
</dbReference>
<dbReference type="InterPro" id="IPR050127">
    <property type="entry name" value="Serine_Proteases_S1"/>
</dbReference>
<dbReference type="GO" id="GO:0006508">
    <property type="term" value="P:proteolysis"/>
    <property type="evidence" value="ECO:0007669"/>
    <property type="project" value="UniProtKB-KW"/>
</dbReference>
<evidence type="ECO:0000256" key="2">
    <source>
        <dbReference type="ARBA" id="ARBA00022801"/>
    </source>
</evidence>
<keyword evidence="1" id="KW-0645">Protease</keyword>
<reference evidence="7" key="1">
    <citation type="journal article" date="2023" name="G3 (Bethesda)">
        <title>Whole genome assembly and annotation of the endangered Caribbean coral Acropora cervicornis.</title>
        <authorList>
            <person name="Selwyn J.D."/>
            <person name="Vollmer S.V."/>
        </authorList>
    </citation>
    <scope>NUCLEOTIDE SEQUENCE</scope>
    <source>
        <strain evidence="7">K2</strain>
    </source>
</reference>
<dbReference type="InterPro" id="IPR001314">
    <property type="entry name" value="Peptidase_S1A"/>
</dbReference>
<comment type="caution">
    <text evidence="7">The sequence shown here is derived from an EMBL/GenBank/DDBJ whole genome shotgun (WGS) entry which is preliminary data.</text>
</comment>
<dbReference type="GO" id="GO:0005615">
    <property type="term" value="C:extracellular space"/>
    <property type="evidence" value="ECO:0007669"/>
    <property type="project" value="TreeGrafter"/>
</dbReference>
<dbReference type="Gene3D" id="2.40.10.10">
    <property type="entry name" value="Trypsin-like serine proteases"/>
    <property type="match status" value="1"/>
</dbReference>